<feature type="region of interest" description="Disordered" evidence="7">
    <location>
        <begin position="1704"/>
        <end position="1728"/>
    </location>
</feature>
<feature type="compositionally biased region" description="Basic and acidic residues" evidence="7">
    <location>
        <begin position="1205"/>
        <end position="1224"/>
    </location>
</feature>
<dbReference type="Pfam" id="PF01027">
    <property type="entry name" value="Bax1-I"/>
    <property type="match status" value="1"/>
</dbReference>
<feature type="compositionally biased region" description="Basic residues" evidence="7">
    <location>
        <begin position="1261"/>
        <end position="1272"/>
    </location>
</feature>
<sequence length="1979" mass="222340">MSYQTFHPTTGSVQTFDENITDDESSPLYPFGKPVFLSSLSVQMAFVRKVWVIFTSELVAVTFTTALLIYMYDWRHFLQRHIWTWWASIGITFILLIALTYKSNDDFQPPWYLIMIYTCFNAYVVGFLVSILRLTFVLDTLILMLVASFSVLAFTYQTSYKFRAKEPIIITSVMILIASFILHPWFFSFADLIPAFSLAWILSLYFILDTWYLMKQMSKDEYLGASMQLDSVTSEASEEPGASLFYSVATLPTEAEIHESISLQTSQVREYNQYEDEDEQENGPDAAFLSVQSPRFYSNKQAAAEIYLDIPSNHTVKATNNPLSEELLLTEKIPPNLLSCVLHRKYKDPAFAILFCIGLIMMLAIGIFLIFTTNSYILKDYSHESVFFVIQDSVGPLLFALFFSLIVGVIWILLLRSFTKIIVWGTLTAVPFICFAMFVWTRVEAFSGALRDSEKPDPQDDALASCISSWTYEDIWKLEPNTYLLILYFIFMYLWTSAVLSNVQKVTLSGVVSNWYFYRNDYDDLYDSDRNKEVTDRSFLNATTVSFGTVCLGGLILASIQLIKSFTDFLKKKFKNSSVLCCLSWVLTFIDGIIDNLNNYTLIYVGMYGKNFCSSAHKTTKLFRGNLVSGLVSDYAAKSILYIGSLIIALICGFATFIYATHTLQSPYGYVVGIIASIVPYYISQFYTHIMMNTTGSPTARLGGSVPNPTDLSRRLLSTQQAQQATESNSDDESINPPAPRSRLNSVTRFDNTSGSSFWETFSPTPRSPVPLQCCCRKETCQNQLAFQRSARSLEDELRLAAEVGQALLQKQQKYELDQKKMENFRSALEHQCARSEQSVQELKDIVFELEDTQRALIRERDDALRQKNLLDEKNGILVTALDKHDSMIRDLNTELKERDNEIKRLMASNIKGERSEEREEMLSRQLEDLQQELAVSRKSELAAEMSVKQLKNRFDQLHSEHEKLKKEQIETKKSKQKLEAVAMLRETKENYKSSPSNNEANNHLIALIKELSSANNKLKSENSEYRELLLESRNELSTLQNRIEDMETASTTGYAYPASYASSAAFVSPFKPNFPLHVLDEKGMGGTGGENSSNVEVEENGEGSNFPSGSSTKPIHLHMSPISSSFSHASYNTFNSLGVDPSAHSPVGSFVSTSALSIRGSSVFGELEKYLMKKTKHKGVRKSERSGNRKGKKAFFEIGEEDEELRKDGAQSDTTEKKYERNYNETSESDIIYSDDSGEERNPEGDEKYSDKPKKESKSKPTKSQGKKKMRAFSLPVQNTSLQKQNVSLLSASLKKSAAENSKDELKGDKSITREPPSGIIKRKSDSKFSYHHATSVPNYSAKRASGGRTIPSPGLKQHKPSQSSPLAVNRRASAATPSSLSVKISQSSNSPAANPKLKNISTKPSIPAFKNPKFATLRPIERKQMMEMWRAGVAKEQLCNVDGGDIYEENDISSKDNSSDVETVKGKSRMDSMNSPIKEFVEEVLVDEANVSAAEAAAFANEVENSLTTSAKSTHSRHASTATRRPSLHVPSIMVQSPNEGKADPHQPESPQQQNPYQILFNIGNSIMDRLKGTDLLALNRRLKRTFDILELSSLSNNLIENILVDVENLRERFRWVEDLRKIEGIKTDGKEGHGGYSSDDNSSQKDLFTFSPENFLPLTHFMQDLLTEVCKLRMMINEVQVEYFQKVEACRRKAEEEFDRSLQSGKEETMEMRERGRHSQSSDDGIGAYFSRVLFGGSKEVQSPTSARHHSRRLSVDFLHDRDISVGSIDTFAEDSYFADRNLESYTNAPNTLRDSKRRDNNETVGSMLRRNVVSFFGGGGGGNDTIPGKKNIAEKKVGKLVDSASGKKKFGTLTGRNVSAEPFHDKRRLTSSENGLISASVNRHGDGNERGLLADVSASSPIRSPTSTTIQYIGSDESPTIPQPISPPPPLTTTTPKQTRLLTNNGNLEDRLRQHLAYAAPTTNTTTIVREDYKI</sequence>
<dbReference type="GO" id="GO:0016020">
    <property type="term" value="C:membrane"/>
    <property type="evidence" value="ECO:0007669"/>
    <property type="project" value="UniProtKB-SubCell"/>
</dbReference>
<feature type="transmembrane region" description="Helical" evidence="8">
    <location>
        <begin position="640"/>
        <end position="660"/>
    </location>
</feature>
<reference evidence="9" key="1">
    <citation type="submission" date="2021-06" db="EMBL/GenBank/DDBJ databases">
        <authorList>
            <person name="Kallberg Y."/>
            <person name="Tangrot J."/>
            <person name="Rosling A."/>
        </authorList>
    </citation>
    <scope>NUCLEOTIDE SEQUENCE</scope>
    <source>
        <strain evidence="9">UK204</strain>
    </source>
</reference>
<dbReference type="PANTHER" id="PTHR12385:SF88">
    <property type="entry name" value="CHOLINE TRANSPORTER-LIKE PROTEIN CTL1"/>
    <property type="match status" value="1"/>
</dbReference>
<protein>
    <submittedName>
        <fullName evidence="9">11373_t:CDS:1</fullName>
    </submittedName>
</protein>
<feature type="transmembrane region" description="Helical" evidence="8">
    <location>
        <begin position="421"/>
        <end position="440"/>
    </location>
</feature>
<evidence type="ECO:0000256" key="5">
    <source>
        <dbReference type="ARBA" id="ARBA00023136"/>
    </source>
</evidence>
<feature type="transmembrane region" description="Helical" evidence="8">
    <location>
        <begin position="50"/>
        <end position="70"/>
    </location>
</feature>
<dbReference type="Pfam" id="PF04515">
    <property type="entry name" value="Choline_transpo"/>
    <property type="match status" value="1"/>
</dbReference>
<feature type="transmembrane region" description="Helical" evidence="8">
    <location>
        <begin position="539"/>
        <end position="563"/>
    </location>
</feature>
<feature type="compositionally biased region" description="Basic and acidic residues" evidence="7">
    <location>
        <begin position="1708"/>
        <end position="1717"/>
    </location>
</feature>
<comment type="similarity">
    <text evidence="2">Belongs to the CTL (choline transporter-like) family.</text>
</comment>
<dbReference type="InterPro" id="IPR006214">
    <property type="entry name" value="Bax_inhibitor_1-related"/>
</dbReference>
<feature type="transmembrane region" description="Helical" evidence="8">
    <location>
        <begin position="351"/>
        <end position="373"/>
    </location>
</feature>
<evidence type="ECO:0000256" key="3">
    <source>
        <dbReference type="ARBA" id="ARBA00022692"/>
    </source>
</evidence>
<evidence type="ECO:0000256" key="2">
    <source>
        <dbReference type="ARBA" id="ARBA00007168"/>
    </source>
</evidence>
<feature type="region of interest" description="Disordered" evidence="7">
    <location>
        <begin position="1176"/>
        <end position="1407"/>
    </location>
</feature>
<dbReference type="EMBL" id="CAJVPQ010001067">
    <property type="protein sequence ID" value="CAG8530424.1"/>
    <property type="molecule type" value="Genomic_DNA"/>
</dbReference>
<feature type="region of interest" description="Disordered" evidence="7">
    <location>
        <begin position="1451"/>
        <end position="1472"/>
    </location>
</feature>
<keyword evidence="5 8" id="KW-0472">Membrane</keyword>
<gene>
    <name evidence="9" type="ORF">FCALED_LOCUS5148</name>
</gene>
<keyword evidence="4 8" id="KW-1133">Transmembrane helix</keyword>
<feature type="compositionally biased region" description="Polar residues" evidence="7">
    <location>
        <begin position="1377"/>
        <end position="1394"/>
    </location>
</feature>
<feature type="region of interest" description="Disordered" evidence="7">
    <location>
        <begin position="1084"/>
        <end position="1113"/>
    </location>
</feature>
<feature type="region of interest" description="Disordered" evidence="7">
    <location>
        <begin position="1510"/>
        <end position="1555"/>
    </location>
</feature>
<feature type="compositionally biased region" description="Polar residues" evidence="7">
    <location>
        <begin position="1277"/>
        <end position="1288"/>
    </location>
</feature>
<name>A0A9N9AES8_9GLOM</name>
<feature type="region of interest" description="Disordered" evidence="7">
    <location>
        <begin position="716"/>
        <end position="749"/>
    </location>
</feature>
<comment type="subcellular location">
    <subcellularLocation>
        <location evidence="1">Membrane</location>
        <topology evidence="1">Multi-pass membrane protein</topology>
    </subcellularLocation>
</comment>
<evidence type="ECO:0000256" key="1">
    <source>
        <dbReference type="ARBA" id="ARBA00004141"/>
    </source>
</evidence>
<dbReference type="Proteomes" id="UP000789570">
    <property type="component" value="Unassembled WGS sequence"/>
</dbReference>
<dbReference type="GO" id="GO:0022857">
    <property type="term" value="F:transmembrane transporter activity"/>
    <property type="evidence" value="ECO:0007669"/>
    <property type="project" value="InterPro"/>
</dbReference>
<feature type="compositionally biased region" description="Basic and acidic residues" evidence="7">
    <location>
        <begin position="1454"/>
        <end position="1472"/>
    </location>
</feature>
<evidence type="ECO:0000313" key="10">
    <source>
        <dbReference type="Proteomes" id="UP000789570"/>
    </source>
</evidence>
<proteinExistence type="inferred from homology"/>
<evidence type="ECO:0000256" key="6">
    <source>
        <dbReference type="SAM" id="Coils"/>
    </source>
</evidence>
<accession>A0A9N9AES8</accession>
<feature type="transmembrane region" description="Helical" evidence="8">
    <location>
        <begin position="482"/>
        <end position="500"/>
    </location>
</feature>
<feature type="compositionally biased region" description="Polar residues" evidence="7">
    <location>
        <begin position="716"/>
        <end position="728"/>
    </location>
</feature>
<feature type="compositionally biased region" description="Polar residues" evidence="7">
    <location>
        <begin position="1510"/>
        <end position="1526"/>
    </location>
</feature>
<comment type="caution">
    <text evidence="9">The sequence shown here is derived from an EMBL/GenBank/DDBJ whole genome shotgun (WGS) entry which is preliminary data.</text>
</comment>
<evidence type="ECO:0000256" key="4">
    <source>
        <dbReference type="ARBA" id="ARBA00022989"/>
    </source>
</evidence>
<feature type="compositionally biased region" description="Basic and acidic residues" evidence="7">
    <location>
        <begin position="1298"/>
        <end position="1314"/>
    </location>
</feature>
<feature type="compositionally biased region" description="Pro residues" evidence="7">
    <location>
        <begin position="1925"/>
        <end position="1935"/>
    </location>
</feature>
<dbReference type="InterPro" id="IPR007603">
    <property type="entry name" value="Choline_transptr-like"/>
</dbReference>
<feature type="transmembrane region" description="Helical" evidence="8">
    <location>
        <begin position="136"/>
        <end position="156"/>
    </location>
</feature>
<feature type="transmembrane region" description="Helical" evidence="8">
    <location>
        <begin position="111"/>
        <end position="130"/>
    </location>
</feature>
<feature type="coiled-coil region" evidence="6">
    <location>
        <begin position="882"/>
        <end position="968"/>
    </location>
</feature>
<evidence type="ECO:0000313" key="9">
    <source>
        <dbReference type="EMBL" id="CAG8530424.1"/>
    </source>
</evidence>
<dbReference type="OrthoDB" id="4088568at2759"/>
<keyword evidence="6" id="KW-0175">Coiled coil</keyword>
<feature type="transmembrane region" description="Helical" evidence="8">
    <location>
        <begin position="168"/>
        <end position="186"/>
    </location>
</feature>
<keyword evidence="10" id="KW-1185">Reference proteome</keyword>
<evidence type="ECO:0000256" key="7">
    <source>
        <dbReference type="SAM" id="MobiDB-lite"/>
    </source>
</evidence>
<feature type="transmembrane region" description="Helical" evidence="8">
    <location>
        <begin position="192"/>
        <end position="213"/>
    </location>
</feature>
<feature type="transmembrane region" description="Helical" evidence="8">
    <location>
        <begin position="667"/>
        <end position="683"/>
    </location>
</feature>
<feature type="transmembrane region" description="Helical" evidence="8">
    <location>
        <begin position="393"/>
        <end position="414"/>
    </location>
</feature>
<feature type="transmembrane region" description="Helical" evidence="8">
    <location>
        <begin position="82"/>
        <end position="99"/>
    </location>
</feature>
<dbReference type="PANTHER" id="PTHR12385">
    <property type="entry name" value="CHOLINE TRANSPORTER-LIKE (SLC FAMILY 44)"/>
    <property type="match status" value="1"/>
</dbReference>
<keyword evidence="3 8" id="KW-0812">Transmembrane</keyword>
<feature type="region of interest" description="Disordered" evidence="7">
    <location>
        <begin position="1921"/>
        <end position="1940"/>
    </location>
</feature>
<evidence type="ECO:0000256" key="8">
    <source>
        <dbReference type="SAM" id="Phobius"/>
    </source>
</evidence>
<feature type="coiled-coil region" evidence="6">
    <location>
        <begin position="998"/>
        <end position="1050"/>
    </location>
</feature>
<feature type="compositionally biased region" description="Basic and acidic residues" evidence="7">
    <location>
        <begin position="1240"/>
        <end position="1260"/>
    </location>
</feature>
<organism evidence="9 10">
    <name type="scientific">Funneliformis caledonium</name>
    <dbReference type="NCBI Taxonomy" id="1117310"/>
    <lineage>
        <taxon>Eukaryota</taxon>
        <taxon>Fungi</taxon>
        <taxon>Fungi incertae sedis</taxon>
        <taxon>Mucoromycota</taxon>
        <taxon>Glomeromycotina</taxon>
        <taxon>Glomeromycetes</taxon>
        <taxon>Glomerales</taxon>
        <taxon>Glomeraceae</taxon>
        <taxon>Funneliformis</taxon>
    </lineage>
</organism>